<dbReference type="GO" id="GO:0008320">
    <property type="term" value="F:protein transmembrane transporter activity"/>
    <property type="evidence" value="ECO:0007669"/>
    <property type="project" value="TreeGrafter"/>
</dbReference>
<dbReference type="InterPro" id="IPR013686">
    <property type="entry name" value="Polypept-transport_assoc_ShlB"/>
</dbReference>
<evidence type="ECO:0000256" key="4">
    <source>
        <dbReference type="ARBA" id="ARBA00022452"/>
    </source>
</evidence>
<dbReference type="PANTHER" id="PTHR34597:SF3">
    <property type="entry name" value="OUTER MEMBRANE TRANSPORTER CDIB"/>
    <property type="match status" value="1"/>
</dbReference>
<dbReference type="STRING" id="988801.SAMN05216522_102365"/>
<accession>A0A1H9FLR4</accession>
<evidence type="ECO:0000256" key="7">
    <source>
        <dbReference type="ARBA" id="ARBA00023065"/>
    </source>
</evidence>
<feature type="domain" description="POTRA" evidence="10">
    <location>
        <begin position="95"/>
        <end position="171"/>
    </location>
</feature>
<dbReference type="FunFam" id="3.10.20.310:FF:000018">
    <property type="entry name" value="ShlB/FhaC/HecB family hemolysin secretion/activation protein"/>
    <property type="match status" value="1"/>
</dbReference>
<dbReference type="Gene3D" id="3.10.20.310">
    <property type="entry name" value="membrane protein fhac"/>
    <property type="match status" value="1"/>
</dbReference>
<evidence type="ECO:0000256" key="5">
    <source>
        <dbReference type="ARBA" id="ARBA00022692"/>
    </source>
</evidence>
<comment type="similarity">
    <text evidence="2">Belongs to the TPS (TC 1.B.20) family.</text>
</comment>
<keyword evidence="8" id="KW-0472">Membrane</keyword>
<dbReference type="PANTHER" id="PTHR34597">
    <property type="entry name" value="SLR1661 PROTEIN"/>
    <property type="match status" value="1"/>
</dbReference>
<gene>
    <name evidence="11" type="ORF">SAMN05216522_102365</name>
</gene>
<evidence type="ECO:0000313" key="11">
    <source>
        <dbReference type="EMBL" id="SEQ38852.1"/>
    </source>
</evidence>
<keyword evidence="4" id="KW-1134">Transmembrane beta strand</keyword>
<dbReference type="GO" id="GO:0098046">
    <property type="term" value="C:type V protein secretion system complex"/>
    <property type="evidence" value="ECO:0007669"/>
    <property type="project" value="TreeGrafter"/>
</dbReference>
<dbReference type="GO" id="GO:0006811">
    <property type="term" value="P:monoatomic ion transport"/>
    <property type="evidence" value="ECO:0007669"/>
    <property type="project" value="UniProtKB-KW"/>
</dbReference>
<evidence type="ECO:0000256" key="8">
    <source>
        <dbReference type="ARBA" id="ARBA00023136"/>
    </source>
</evidence>
<dbReference type="InterPro" id="IPR035251">
    <property type="entry name" value="ShlB_POTRA"/>
</dbReference>
<evidence type="ECO:0000256" key="3">
    <source>
        <dbReference type="ARBA" id="ARBA00022448"/>
    </source>
</evidence>
<dbReference type="PIRSF" id="PIRSF029745">
    <property type="entry name" value="FhaC"/>
    <property type="match status" value="1"/>
</dbReference>
<keyword evidence="7" id="KW-0406">Ion transport</keyword>
<reference evidence="12" key="1">
    <citation type="submission" date="2016-10" db="EMBL/GenBank/DDBJ databases">
        <authorList>
            <person name="Varghese N."/>
            <person name="Submissions S."/>
        </authorList>
    </citation>
    <scope>NUCLEOTIDE SEQUENCE [LARGE SCALE GENOMIC DNA]</scope>
    <source>
        <strain evidence="12">8N4</strain>
    </source>
</reference>
<dbReference type="EMBL" id="FOGC01000002">
    <property type="protein sequence ID" value="SEQ38852.1"/>
    <property type="molecule type" value="Genomic_DNA"/>
</dbReference>
<dbReference type="AlphaFoldDB" id="A0A1H9FLR4"/>
<keyword evidence="9" id="KW-0998">Cell outer membrane</keyword>
<organism evidence="11 12">
    <name type="scientific">Rosenbergiella nectarea</name>
    <dbReference type="NCBI Taxonomy" id="988801"/>
    <lineage>
        <taxon>Bacteria</taxon>
        <taxon>Pseudomonadati</taxon>
        <taxon>Pseudomonadota</taxon>
        <taxon>Gammaproteobacteria</taxon>
        <taxon>Enterobacterales</taxon>
        <taxon>Erwiniaceae</taxon>
        <taxon>Rosenbergiella</taxon>
    </lineage>
</organism>
<dbReference type="PROSITE" id="PS51779">
    <property type="entry name" value="POTRA"/>
    <property type="match status" value="1"/>
</dbReference>
<dbReference type="GO" id="GO:0009279">
    <property type="term" value="C:cell outer membrane"/>
    <property type="evidence" value="ECO:0007669"/>
    <property type="project" value="UniProtKB-SubCell"/>
</dbReference>
<dbReference type="InterPro" id="IPR034746">
    <property type="entry name" value="POTRA"/>
</dbReference>
<keyword evidence="12" id="KW-1185">Reference proteome</keyword>
<evidence type="ECO:0000256" key="6">
    <source>
        <dbReference type="ARBA" id="ARBA00022927"/>
    </source>
</evidence>
<dbReference type="Pfam" id="PF08479">
    <property type="entry name" value="POTRA_2"/>
    <property type="match status" value="1"/>
</dbReference>
<evidence type="ECO:0000313" key="12">
    <source>
        <dbReference type="Proteomes" id="UP000242515"/>
    </source>
</evidence>
<comment type="subcellular location">
    <subcellularLocation>
        <location evidence="1">Cell outer membrane</location>
    </subcellularLocation>
</comment>
<keyword evidence="6" id="KW-0653">Protein transport</keyword>
<evidence type="ECO:0000256" key="9">
    <source>
        <dbReference type="ARBA" id="ARBA00023237"/>
    </source>
</evidence>
<keyword evidence="5" id="KW-0812">Transmembrane</keyword>
<evidence type="ECO:0000256" key="2">
    <source>
        <dbReference type="ARBA" id="ARBA00009055"/>
    </source>
</evidence>
<evidence type="ECO:0000256" key="1">
    <source>
        <dbReference type="ARBA" id="ARBA00004442"/>
    </source>
</evidence>
<dbReference type="InterPro" id="IPR005565">
    <property type="entry name" value="Hemolysn_activator_HlyB_C"/>
</dbReference>
<keyword evidence="3" id="KW-0813">Transport</keyword>
<dbReference type="GO" id="GO:0046819">
    <property type="term" value="P:protein secretion by the type V secretion system"/>
    <property type="evidence" value="ECO:0007669"/>
    <property type="project" value="TreeGrafter"/>
</dbReference>
<sequence length="580" mass="64277">MVYHITFPQPLLPALGLLCFSVQSEASSDPLRRDTSPSMQLASVVPLSDDPQLIHQQAQQRALEQRLAPNEPTVHLDVPTLPPLEKGFPQETPCFLLEQVTLSGVEAVPSRLSLQRVANTAVGHCIGSKGINLLMRRLQNRLVDHGYVTTRVLAPEQDLTTQRLRLTIVPGKLRQLTTAAPSRQGISLTSAFPTHTGDLLDLRGLEQGLENLQRLPTVQSSMEIVPTERPGESDIIVNWQQSRKWRLGLSLDDSGTRSTGRYQGGTTLYLDNPLTLSDSLYLYAGRSLLPGGGKGTHNYTGQYSVPYGYWLASVTGSHNDYTQTIAGLNADYRYRGQSQQMALQLGRIILRGPHHKTRLTGELALRGSKNFIDDTAIDAQHRKTTSWKATLQHQQFIHHAVLNLGVSYQQGTRWFGALPASEEIVGEATALSRIVQLTADLAYPFTIATQHFRYQLLYQQQFTSTKLTPSEQFSIGSRWTVRGFNGERSLSADRGALVRNEWSWSTPFAAQQLYLGIDYGALRGRSAYQQLGRSLAGSVLGVRGQALSTGYDTFVGIPLSAPQGFMKDRFTVGFTVNWQY</sequence>
<dbReference type="Gene3D" id="2.40.160.50">
    <property type="entry name" value="membrane protein fhac: a member of the omp85/tpsb transporter family"/>
    <property type="match status" value="1"/>
</dbReference>
<dbReference type="Pfam" id="PF03865">
    <property type="entry name" value="ShlB"/>
    <property type="match status" value="1"/>
</dbReference>
<dbReference type="Proteomes" id="UP000242515">
    <property type="component" value="Unassembled WGS sequence"/>
</dbReference>
<protein>
    <submittedName>
        <fullName evidence="11">Hemolysin activation/secretion protein</fullName>
    </submittedName>
</protein>
<name>A0A1H9FLR4_9GAMM</name>
<dbReference type="InterPro" id="IPR051544">
    <property type="entry name" value="TPS_OM_transporter"/>
</dbReference>
<dbReference type="FunFam" id="2.40.160.50:FF:000009">
    <property type="entry name" value="Putative hemolysin activator protein"/>
    <property type="match status" value="1"/>
</dbReference>
<proteinExistence type="inferred from homology"/>
<evidence type="ECO:0000259" key="10">
    <source>
        <dbReference type="PROSITE" id="PS51779"/>
    </source>
</evidence>
<dbReference type="InterPro" id="IPR027282">
    <property type="entry name" value="TPS"/>
</dbReference>
<dbReference type="Pfam" id="PF17287">
    <property type="entry name" value="POTRA_3"/>
    <property type="match status" value="1"/>
</dbReference>